<feature type="compositionally biased region" description="Low complexity" evidence="1">
    <location>
        <begin position="37"/>
        <end position="50"/>
    </location>
</feature>
<feature type="compositionally biased region" description="Basic and acidic residues" evidence="1">
    <location>
        <begin position="1"/>
        <end position="10"/>
    </location>
</feature>
<feature type="compositionally biased region" description="Pro residues" evidence="1">
    <location>
        <begin position="20"/>
        <end position="36"/>
    </location>
</feature>
<feature type="transmembrane region" description="Helical" evidence="2">
    <location>
        <begin position="176"/>
        <end position="208"/>
    </location>
</feature>
<dbReference type="InterPro" id="IPR025241">
    <property type="entry name" value="DUF4190"/>
</dbReference>
<feature type="transmembrane region" description="Helical" evidence="2">
    <location>
        <begin position="126"/>
        <end position="156"/>
    </location>
</feature>
<evidence type="ECO:0000256" key="2">
    <source>
        <dbReference type="SAM" id="Phobius"/>
    </source>
</evidence>
<keyword evidence="2" id="KW-0812">Transmembrane</keyword>
<feature type="region of interest" description="Disordered" evidence="1">
    <location>
        <begin position="1"/>
        <end position="69"/>
    </location>
</feature>
<accession>A0AAU7VZ96</accession>
<dbReference type="Pfam" id="PF13828">
    <property type="entry name" value="DUF4190"/>
    <property type="match status" value="1"/>
</dbReference>
<proteinExistence type="predicted"/>
<organism evidence="4">
    <name type="scientific">Microbacterium sp. A8/3-1</name>
    <dbReference type="NCBI Taxonomy" id="3160749"/>
    <lineage>
        <taxon>Bacteria</taxon>
        <taxon>Bacillati</taxon>
        <taxon>Actinomycetota</taxon>
        <taxon>Actinomycetes</taxon>
        <taxon>Micrococcales</taxon>
        <taxon>Microbacteriaceae</taxon>
        <taxon>Microbacterium</taxon>
    </lineage>
</organism>
<reference evidence="4" key="1">
    <citation type="submission" date="2024-06" db="EMBL/GenBank/DDBJ databases">
        <title>Draft genome sequence of Microbacterium sp. strain A8/3-1, isolated from Oxytropis tragacanthoides Fisch. ex DC. Root nodules in the Altai region of Russia.</title>
        <authorList>
            <person name="Sazanova A."/>
            <person name="Guro P."/>
            <person name="Kuznetsova I."/>
            <person name="Belimov A."/>
            <person name="Safronova V."/>
        </authorList>
    </citation>
    <scope>NUCLEOTIDE SEQUENCE</scope>
    <source>
        <strain evidence="4">A8/3-1</strain>
    </source>
</reference>
<keyword evidence="2" id="KW-0472">Membrane</keyword>
<feature type="domain" description="DUF4190" evidence="3">
    <location>
        <begin position="121"/>
        <end position="187"/>
    </location>
</feature>
<sequence length="210" mass="21275">MTKGLPRERQQLPSPAGEQVPPPPPAPTPPALPPAQPVQAYPGAAPAYGQAPPPPAGYPAPPAAPPQPGYAIAPSQPVYSAAPVPQGYGAAPGQLPPQQPGYAPYVTPGYPMPAARPTSGLAITSLVCGIAGIVLFWAVVPMLASIVAVITGHMALGQTKRNPALGGRGMAFAGLITGYVVVALLVFTIVSTVISLLFFGAFTLPFLFSS</sequence>
<gene>
    <name evidence="4" type="ORF">ABS642_02930</name>
</gene>
<feature type="compositionally biased region" description="Pro residues" evidence="1">
    <location>
        <begin position="51"/>
        <end position="68"/>
    </location>
</feature>
<evidence type="ECO:0000313" key="4">
    <source>
        <dbReference type="EMBL" id="XBX79063.1"/>
    </source>
</evidence>
<dbReference type="EMBL" id="CP158357">
    <property type="protein sequence ID" value="XBX79063.1"/>
    <property type="molecule type" value="Genomic_DNA"/>
</dbReference>
<dbReference type="AlphaFoldDB" id="A0AAU7VZ96"/>
<name>A0AAU7VZ96_9MICO</name>
<dbReference type="PRINTS" id="PR01217">
    <property type="entry name" value="PRICHEXTENSN"/>
</dbReference>
<evidence type="ECO:0000259" key="3">
    <source>
        <dbReference type="Pfam" id="PF13828"/>
    </source>
</evidence>
<dbReference type="RefSeq" id="WP_350352192.1">
    <property type="nucleotide sequence ID" value="NZ_CP158357.1"/>
</dbReference>
<evidence type="ECO:0000256" key="1">
    <source>
        <dbReference type="SAM" id="MobiDB-lite"/>
    </source>
</evidence>
<keyword evidence="2" id="KW-1133">Transmembrane helix</keyword>
<protein>
    <submittedName>
        <fullName evidence="4">DUF4190 domain-containing protein</fullName>
    </submittedName>
</protein>